<name>H1VVT8_COLHI</name>
<evidence type="ECO:0000256" key="1">
    <source>
        <dbReference type="SAM" id="MobiDB-lite"/>
    </source>
</evidence>
<dbReference type="STRING" id="759273.H1VVT8"/>
<feature type="compositionally biased region" description="Polar residues" evidence="1">
    <location>
        <begin position="30"/>
        <end position="40"/>
    </location>
</feature>
<sequence length="60" mass="6609">MMPTSTRATRSRFSSPHQHANGGTEPAKKTNGTSEASRTFMQKWLEPTVQSKPSFEEAGL</sequence>
<evidence type="ECO:0000313" key="2">
    <source>
        <dbReference type="EMBL" id="CCF44349.1"/>
    </source>
</evidence>
<feature type="region of interest" description="Disordered" evidence="1">
    <location>
        <begin position="1"/>
        <end position="60"/>
    </location>
</feature>
<evidence type="ECO:0000313" key="3">
    <source>
        <dbReference type="Proteomes" id="UP000007174"/>
    </source>
</evidence>
<reference evidence="3" key="1">
    <citation type="journal article" date="2012" name="Nat. Genet.">
        <title>Lifestyle transitions in plant pathogenic Colletotrichum fungi deciphered by genome and transcriptome analyses.</title>
        <authorList>
            <person name="O'Connell R.J."/>
            <person name="Thon M.R."/>
            <person name="Hacquard S."/>
            <person name="Amyotte S.G."/>
            <person name="Kleemann J."/>
            <person name="Torres M.F."/>
            <person name="Damm U."/>
            <person name="Buiate E.A."/>
            <person name="Epstein L."/>
            <person name="Alkan N."/>
            <person name="Altmueller J."/>
            <person name="Alvarado-Balderrama L."/>
            <person name="Bauser C.A."/>
            <person name="Becker C."/>
            <person name="Birren B.W."/>
            <person name="Chen Z."/>
            <person name="Choi J."/>
            <person name="Crouch J.A."/>
            <person name="Duvick J.P."/>
            <person name="Farman M.A."/>
            <person name="Gan P."/>
            <person name="Heiman D."/>
            <person name="Henrissat B."/>
            <person name="Howard R.J."/>
            <person name="Kabbage M."/>
            <person name="Koch C."/>
            <person name="Kracher B."/>
            <person name="Kubo Y."/>
            <person name="Law A.D."/>
            <person name="Lebrun M.-H."/>
            <person name="Lee Y.-H."/>
            <person name="Miyara I."/>
            <person name="Moore N."/>
            <person name="Neumann U."/>
            <person name="Nordstroem K."/>
            <person name="Panaccione D.G."/>
            <person name="Panstruga R."/>
            <person name="Place M."/>
            <person name="Proctor R.H."/>
            <person name="Prusky D."/>
            <person name="Rech G."/>
            <person name="Reinhardt R."/>
            <person name="Rollins J.A."/>
            <person name="Rounsley S."/>
            <person name="Schardl C.L."/>
            <person name="Schwartz D.C."/>
            <person name="Shenoy N."/>
            <person name="Shirasu K."/>
            <person name="Sikhakolli U.R."/>
            <person name="Stueber K."/>
            <person name="Sukno S.A."/>
            <person name="Sweigard J.A."/>
            <person name="Takano Y."/>
            <person name="Takahara H."/>
            <person name="Trail F."/>
            <person name="van der Does H.C."/>
            <person name="Voll L.M."/>
            <person name="Will I."/>
            <person name="Young S."/>
            <person name="Zeng Q."/>
            <person name="Zhang J."/>
            <person name="Zhou S."/>
            <person name="Dickman M.B."/>
            <person name="Schulze-Lefert P."/>
            <person name="Ver Loren van Themaat E."/>
            <person name="Ma L.-J."/>
            <person name="Vaillancourt L.J."/>
        </authorList>
    </citation>
    <scope>NUCLEOTIDE SEQUENCE [LARGE SCALE GENOMIC DNA]</scope>
    <source>
        <strain evidence="3">IMI 349063</strain>
    </source>
</reference>
<dbReference type="AlphaFoldDB" id="H1VVT8"/>
<dbReference type="Proteomes" id="UP000007174">
    <property type="component" value="Unassembled WGS sequence"/>
</dbReference>
<protein>
    <submittedName>
        <fullName evidence="2">Uncharacterized protein</fullName>
    </submittedName>
</protein>
<gene>
    <name evidence="2" type="ORF">CH063_13781</name>
</gene>
<feature type="compositionally biased region" description="Low complexity" evidence="1">
    <location>
        <begin position="1"/>
        <end position="15"/>
    </location>
</feature>
<dbReference type="HOGENOM" id="CLU_2948019_0_0_1"/>
<feature type="non-terminal residue" evidence="2">
    <location>
        <position position="60"/>
    </location>
</feature>
<organism evidence="2 3">
    <name type="scientific">Colletotrichum higginsianum (strain IMI 349063)</name>
    <name type="common">Crucifer anthracnose fungus</name>
    <dbReference type="NCBI Taxonomy" id="759273"/>
    <lineage>
        <taxon>Eukaryota</taxon>
        <taxon>Fungi</taxon>
        <taxon>Dikarya</taxon>
        <taxon>Ascomycota</taxon>
        <taxon>Pezizomycotina</taxon>
        <taxon>Sordariomycetes</taxon>
        <taxon>Hypocreomycetidae</taxon>
        <taxon>Glomerellales</taxon>
        <taxon>Glomerellaceae</taxon>
        <taxon>Colletotrichum</taxon>
        <taxon>Colletotrichum destructivum species complex</taxon>
    </lineage>
</organism>
<dbReference type="EMBL" id="CACQ02006838">
    <property type="protein sequence ID" value="CCF44349.1"/>
    <property type="molecule type" value="Genomic_DNA"/>
</dbReference>
<accession>H1VVT8</accession>
<proteinExistence type="predicted"/>
<dbReference type="VEuPathDB" id="FungiDB:CH63R_02312"/>